<dbReference type="AlphaFoldDB" id="D6WCI1"/>
<protein>
    <submittedName>
        <fullName evidence="2">Uncharacterized protein</fullName>
    </submittedName>
</protein>
<feature type="transmembrane region" description="Helical" evidence="1">
    <location>
        <begin position="6"/>
        <end position="26"/>
    </location>
</feature>
<feature type="transmembrane region" description="Helical" evidence="1">
    <location>
        <begin position="38"/>
        <end position="65"/>
    </location>
</feature>
<reference evidence="2 3" key="1">
    <citation type="journal article" date="2008" name="Nature">
        <title>The genome of the model beetle and pest Tribolium castaneum.</title>
        <authorList>
            <consortium name="Tribolium Genome Sequencing Consortium"/>
            <person name="Richards S."/>
            <person name="Gibbs R.A."/>
            <person name="Weinstock G.M."/>
            <person name="Brown S.J."/>
            <person name="Denell R."/>
            <person name="Beeman R.W."/>
            <person name="Gibbs R."/>
            <person name="Beeman R.W."/>
            <person name="Brown S.J."/>
            <person name="Bucher G."/>
            <person name="Friedrich M."/>
            <person name="Grimmelikhuijzen C.J."/>
            <person name="Klingler M."/>
            <person name="Lorenzen M."/>
            <person name="Richards S."/>
            <person name="Roth S."/>
            <person name="Schroder R."/>
            <person name="Tautz D."/>
            <person name="Zdobnov E.M."/>
            <person name="Muzny D."/>
            <person name="Gibbs R.A."/>
            <person name="Weinstock G.M."/>
            <person name="Attaway T."/>
            <person name="Bell S."/>
            <person name="Buhay C.J."/>
            <person name="Chandrabose M.N."/>
            <person name="Chavez D."/>
            <person name="Clerk-Blankenburg K.P."/>
            <person name="Cree A."/>
            <person name="Dao M."/>
            <person name="Davis C."/>
            <person name="Chacko J."/>
            <person name="Dinh H."/>
            <person name="Dugan-Rocha S."/>
            <person name="Fowler G."/>
            <person name="Garner T.T."/>
            <person name="Garnes J."/>
            <person name="Gnirke A."/>
            <person name="Hawes A."/>
            <person name="Hernandez J."/>
            <person name="Hines S."/>
            <person name="Holder M."/>
            <person name="Hume J."/>
            <person name="Jhangiani S.N."/>
            <person name="Joshi V."/>
            <person name="Khan Z.M."/>
            <person name="Jackson L."/>
            <person name="Kovar C."/>
            <person name="Kowis A."/>
            <person name="Lee S."/>
            <person name="Lewis L.R."/>
            <person name="Margolis J."/>
            <person name="Morgan M."/>
            <person name="Nazareth L.V."/>
            <person name="Nguyen N."/>
            <person name="Okwuonu G."/>
            <person name="Parker D."/>
            <person name="Richards S."/>
            <person name="Ruiz S.J."/>
            <person name="Santibanez J."/>
            <person name="Savard J."/>
            <person name="Scherer S.E."/>
            <person name="Schneider B."/>
            <person name="Sodergren E."/>
            <person name="Tautz D."/>
            <person name="Vattahil S."/>
            <person name="Villasana D."/>
            <person name="White C.S."/>
            <person name="Wright R."/>
            <person name="Park Y."/>
            <person name="Beeman R.W."/>
            <person name="Lord J."/>
            <person name="Oppert B."/>
            <person name="Lorenzen M."/>
            <person name="Brown S."/>
            <person name="Wang L."/>
            <person name="Savard J."/>
            <person name="Tautz D."/>
            <person name="Richards S."/>
            <person name="Weinstock G."/>
            <person name="Gibbs R.A."/>
            <person name="Liu Y."/>
            <person name="Worley K."/>
            <person name="Weinstock G."/>
            <person name="Elsik C.G."/>
            <person name="Reese J.T."/>
            <person name="Elhaik E."/>
            <person name="Landan G."/>
            <person name="Graur D."/>
            <person name="Arensburger P."/>
            <person name="Atkinson P."/>
            <person name="Beeman R.W."/>
            <person name="Beidler J."/>
            <person name="Brown S.J."/>
            <person name="Demuth J.P."/>
            <person name="Drury D.W."/>
            <person name="Du Y.Z."/>
            <person name="Fujiwara H."/>
            <person name="Lorenzen M."/>
            <person name="Maselli V."/>
            <person name="Osanai M."/>
            <person name="Park Y."/>
            <person name="Robertson H.M."/>
            <person name="Tu Z."/>
            <person name="Wang J.J."/>
            <person name="Wang S."/>
            <person name="Richards S."/>
            <person name="Song H."/>
            <person name="Zhang L."/>
            <person name="Sodergren E."/>
            <person name="Werner D."/>
            <person name="Stanke M."/>
            <person name="Morgenstern B."/>
            <person name="Solovyev V."/>
            <person name="Kosarev P."/>
            <person name="Brown G."/>
            <person name="Chen H.C."/>
            <person name="Ermolaeva O."/>
            <person name="Hlavina W."/>
            <person name="Kapustin Y."/>
            <person name="Kiryutin B."/>
            <person name="Kitts P."/>
            <person name="Maglott D."/>
            <person name="Pruitt K."/>
            <person name="Sapojnikov V."/>
            <person name="Souvorov A."/>
            <person name="Mackey A.J."/>
            <person name="Waterhouse R.M."/>
            <person name="Wyder S."/>
            <person name="Zdobnov E.M."/>
            <person name="Zdobnov E.M."/>
            <person name="Wyder S."/>
            <person name="Kriventseva E.V."/>
            <person name="Kadowaki T."/>
            <person name="Bork P."/>
            <person name="Aranda M."/>
            <person name="Bao R."/>
            <person name="Beermann A."/>
            <person name="Berns N."/>
            <person name="Bolognesi R."/>
            <person name="Bonneton F."/>
            <person name="Bopp D."/>
            <person name="Brown S.J."/>
            <person name="Bucher G."/>
            <person name="Butts T."/>
            <person name="Chaumot A."/>
            <person name="Denell R.E."/>
            <person name="Ferrier D.E."/>
            <person name="Friedrich M."/>
            <person name="Gordon C.M."/>
            <person name="Jindra M."/>
            <person name="Klingler M."/>
            <person name="Lan Q."/>
            <person name="Lattorff H.M."/>
            <person name="Laudet V."/>
            <person name="von Levetsow C."/>
            <person name="Liu Z."/>
            <person name="Lutz R."/>
            <person name="Lynch J.A."/>
            <person name="da Fonseca R.N."/>
            <person name="Posnien N."/>
            <person name="Reuter R."/>
            <person name="Roth S."/>
            <person name="Savard J."/>
            <person name="Schinko J.B."/>
            <person name="Schmitt C."/>
            <person name="Schoppmeier M."/>
            <person name="Schroder R."/>
            <person name="Shippy T.D."/>
            <person name="Simonnet F."/>
            <person name="Marques-Souza H."/>
            <person name="Tautz D."/>
            <person name="Tomoyasu Y."/>
            <person name="Trauner J."/>
            <person name="Van der Zee M."/>
            <person name="Vervoort M."/>
            <person name="Wittkopp N."/>
            <person name="Wimmer E.A."/>
            <person name="Yang X."/>
            <person name="Jones A.K."/>
            <person name="Sattelle D.B."/>
            <person name="Ebert P.R."/>
            <person name="Nelson D."/>
            <person name="Scott J.G."/>
            <person name="Beeman R.W."/>
            <person name="Muthukrishnan S."/>
            <person name="Kramer K.J."/>
            <person name="Arakane Y."/>
            <person name="Beeman R.W."/>
            <person name="Zhu Q."/>
            <person name="Hogenkamp D."/>
            <person name="Dixit R."/>
            <person name="Oppert B."/>
            <person name="Jiang H."/>
            <person name="Zou Z."/>
            <person name="Marshall J."/>
            <person name="Elpidina E."/>
            <person name="Vinokurov K."/>
            <person name="Oppert C."/>
            <person name="Zou Z."/>
            <person name="Evans J."/>
            <person name="Lu Z."/>
            <person name="Zhao P."/>
            <person name="Sumathipala N."/>
            <person name="Altincicek B."/>
            <person name="Vilcinskas A."/>
            <person name="Williams M."/>
            <person name="Hultmark D."/>
            <person name="Hetru C."/>
            <person name="Jiang H."/>
            <person name="Grimmelikhuijzen C.J."/>
            <person name="Hauser F."/>
            <person name="Cazzamali G."/>
            <person name="Williamson M."/>
            <person name="Park Y."/>
            <person name="Li B."/>
            <person name="Tanaka Y."/>
            <person name="Predel R."/>
            <person name="Neupert S."/>
            <person name="Schachtner J."/>
            <person name="Verleyen P."/>
            <person name="Raible F."/>
            <person name="Bork P."/>
            <person name="Friedrich M."/>
            <person name="Walden K.K."/>
            <person name="Robertson H.M."/>
            <person name="Angeli S."/>
            <person name="Foret S."/>
            <person name="Bucher G."/>
            <person name="Schuetz S."/>
            <person name="Maleszka R."/>
            <person name="Wimmer E.A."/>
            <person name="Beeman R.W."/>
            <person name="Lorenzen M."/>
            <person name="Tomoyasu Y."/>
            <person name="Miller S.C."/>
            <person name="Grossmann D."/>
            <person name="Bucher G."/>
        </authorList>
    </citation>
    <scope>NUCLEOTIDE SEQUENCE [LARGE SCALE GENOMIC DNA]</scope>
    <source>
        <strain evidence="2 3">Georgia GA2</strain>
    </source>
</reference>
<name>D6WCI1_TRICA</name>
<dbReference type="HOGENOM" id="CLU_1827800_0_0_1"/>
<gene>
    <name evidence="2" type="primary">GLEAN_04481</name>
    <name evidence="2" type="ORF">TcasGA2_TC004481</name>
</gene>
<evidence type="ECO:0000256" key="1">
    <source>
        <dbReference type="SAM" id="Phobius"/>
    </source>
</evidence>
<sequence>MGYSNIWTAATGFLQRLFFVFVFSSWKCDMRAPTCKLFIVMYLPTIFAGASGIHLTNIIIIPVMYDGVHLTVNASRQTRENIAIVCFKELESSECDINHRRLFPLVYTARRRVHHQLTIFIYVSMKVSFASCRPPTLQYPS</sequence>
<keyword evidence="1" id="KW-1133">Transmembrane helix</keyword>
<dbReference type="Proteomes" id="UP000007266">
    <property type="component" value="Linkage group 2"/>
</dbReference>
<keyword evidence="1" id="KW-0812">Transmembrane</keyword>
<evidence type="ECO:0000313" key="2">
    <source>
        <dbReference type="EMBL" id="EEZ98869.1"/>
    </source>
</evidence>
<keyword evidence="3" id="KW-1185">Reference proteome</keyword>
<organism evidence="2 3">
    <name type="scientific">Tribolium castaneum</name>
    <name type="common">Red flour beetle</name>
    <dbReference type="NCBI Taxonomy" id="7070"/>
    <lineage>
        <taxon>Eukaryota</taxon>
        <taxon>Metazoa</taxon>
        <taxon>Ecdysozoa</taxon>
        <taxon>Arthropoda</taxon>
        <taxon>Hexapoda</taxon>
        <taxon>Insecta</taxon>
        <taxon>Pterygota</taxon>
        <taxon>Neoptera</taxon>
        <taxon>Endopterygota</taxon>
        <taxon>Coleoptera</taxon>
        <taxon>Polyphaga</taxon>
        <taxon>Cucujiformia</taxon>
        <taxon>Tenebrionidae</taxon>
        <taxon>Tenebrionidae incertae sedis</taxon>
        <taxon>Tribolium</taxon>
    </lineage>
</organism>
<dbReference type="EMBL" id="KQ971311">
    <property type="protein sequence ID" value="EEZ98869.1"/>
    <property type="molecule type" value="Genomic_DNA"/>
</dbReference>
<proteinExistence type="predicted"/>
<reference evidence="2 3" key="2">
    <citation type="journal article" date="2010" name="Nucleic Acids Res.">
        <title>BeetleBase in 2010: revisions to provide comprehensive genomic information for Tribolium castaneum.</title>
        <authorList>
            <person name="Kim H.S."/>
            <person name="Murphy T."/>
            <person name="Xia J."/>
            <person name="Caragea D."/>
            <person name="Park Y."/>
            <person name="Beeman R.W."/>
            <person name="Lorenzen M.D."/>
            <person name="Butcher S."/>
            <person name="Manak J.R."/>
            <person name="Brown S.J."/>
        </authorList>
    </citation>
    <scope>GENOME REANNOTATION</scope>
    <source>
        <strain evidence="2 3">Georgia GA2</strain>
    </source>
</reference>
<accession>D6WCI1</accession>
<evidence type="ECO:0000313" key="3">
    <source>
        <dbReference type="Proteomes" id="UP000007266"/>
    </source>
</evidence>
<keyword evidence="1" id="KW-0472">Membrane</keyword>